<comment type="caution">
    <text evidence="1">The sequence shown here is derived from an EMBL/GenBank/DDBJ whole genome shotgun (WGS) entry which is preliminary data.</text>
</comment>
<feature type="non-terminal residue" evidence="1">
    <location>
        <position position="1"/>
    </location>
</feature>
<dbReference type="AlphaFoldDB" id="A0A5J4U1W9"/>
<feature type="non-terminal residue" evidence="1">
    <location>
        <position position="610"/>
    </location>
</feature>
<protein>
    <recommendedName>
        <fullName evidence="3">Right handed beta helix domain-containing protein</fullName>
    </recommendedName>
</protein>
<proteinExistence type="predicted"/>
<evidence type="ECO:0000313" key="1">
    <source>
        <dbReference type="EMBL" id="KAA6364374.1"/>
    </source>
</evidence>
<dbReference type="Proteomes" id="UP000324800">
    <property type="component" value="Unassembled WGS sequence"/>
</dbReference>
<accession>A0A5J4U1W9</accession>
<name>A0A5J4U1W9_9EUKA</name>
<evidence type="ECO:0000313" key="2">
    <source>
        <dbReference type="Proteomes" id="UP000324800"/>
    </source>
</evidence>
<sequence length="610" mass="65313">YPKGGGLHCIINSGEIEINEVTLNGCSGLKGGGIYASIDETGKLRIKDSCSFTSCSSTAGSGGAIYSILSDSITLGGIFIQNTTESTQSIFSLCSASQLGGAIYLDLATRTETKYDLTGASYSTNNIAQFGKNLFINAINLRSAVPIGSQTKLGAGSDSYEKANLINLIGYDLGINTLAIPLYFVYTAVDQNVYHVNNFKEPFQIGSGNDNRFCGHSEWPCLTIDYAISRSTQDVKKVGIISGYILNESVIISMNDKTIQIQQQSDVSWSSSNDNSIIFIQDECKFQLTTGILSFQKITFNINENATTGYIMSGSASSTFISISNCIMKMTSDTTGYSILTGFVELKGGILNINNIEIKDIIISDSPIILISENAKSIIIDNSQFDNITRTTIDDLTTKIGGTIQATIGGSSGQLSIQNTNFTLCISEQSYQSGALRSGIYCQISTGGTFTIDGQCSFICCKALSDLGRALYATISEENSQLILKDDIQFEGFMKDQNGNKQTQFGQGRGAYIELSDDGISQINKVTFNECKGISAGGIQINCQSSQKHTFTGTQFTSCIADQNGGGLYCIINSGEIEITEVTLNGCSGLNGGGIYSSIDETGKLRIKDS</sequence>
<gene>
    <name evidence="1" type="ORF">EZS28_040099</name>
</gene>
<dbReference type="EMBL" id="SNRW01021735">
    <property type="protein sequence ID" value="KAA6364374.1"/>
    <property type="molecule type" value="Genomic_DNA"/>
</dbReference>
<evidence type="ECO:0008006" key="3">
    <source>
        <dbReference type="Google" id="ProtNLM"/>
    </source>
</evidence>
<reference evidence="1 2" key="1">
    <citation type="submission" date="2019-03" db="EMBL/GenBank/DDBJ databases">
        <title>Single cell metagenomics reveals metabolic interactions within the superorganism composed of flagellate Streblomastix strix and complex community of Bacteroidetes bacteria on its surface.</title>
        <authorList>
            <person name="Treitli S.C."/>
            <person name="Kolisko M."/>
            <person name="Husnik F."/>
            <person name="Keeling P."/>
            <person name="Hampl V."/>
        </authorList>
    </citation>
    <scope>NUCLEOTIDE SEQUENCE [LARGE SCALE GENOMIC DNA]</scope>
    <source>
        <strain evidence="1">ST1C</strain>
    </source>
</reference>
<organism evidence="1 2">
    <name type="scientific">Streblomastix strix</name>
    <dbReference type="NCBI Taxonomy" id="222440"/>
    <lineage>
        <taxon>Eukaryota</taxon>
        <taxon>Metamonada</taxon>
        <taxon>Preaxostyla</taxon>
        <taxon>Oxymonadida</taxon>
        <taxon>Streblomastigidae</taxon>
        <taxon>Streblomastix</taxon>
    </lineage>
</organism>